<proteinExistence type="predicted"/>
<organism evidence="1 2">
    <name type="scientific">Panagrolaimus sp. ES5</name>
    <dbReference type="NCBI Taxonomy" id="591445"/>
    <lineage>
        <taxon>Eukaryota</taxon>
        <taxon>Metazoa</taxon>
        <taxon>Ecdysozoa</taxon>
        <taxon>Nematoda</taxon>
        <taxon>Chromadorea</taxon>
        <taxon>Rhabditida</taxon>
        <taxon>Tylenchina</taxon>
        <taxon>Panagrolaimomorpha</taxon>
        <taxon>Panagrolaimoidea</taxon>
        <taxon>Panagrolaimidae</taxon>
        <taxon>Panagrolaimus</taxon>
    </lineage>
</organism>
<evidence type="ECO:0000313" key="1">
    <source>
        <dbReference type="Proteomes" id="UP000887579"/>
    </source>
</evidence>
<accession>A0AC34GY35</accession>
<dbReference type="WBParaSite" id="ES5_v2.g9748.t1">
    <property type="protein sequence ID" value="ES5_v2.g9748.t1"/>
    <property type="gene ID" value="ES5_v2.g9748"/>
</dbReference>
<evidence type="ECO:0000313" key="2">
    <source>
        <dbReference type="WBParaSite" id="ES5_v2.g9748.t1"/>
    </source>
</evidence>
<dbReference type="Proteomes" id="UP000887579">
    <property type="component" value="Unplaced"/>
</dbReference>
<reference evidence="2" key="1">
    <citation type="submission" date="2022-11" db="UniProtKB">
        <authorList>
            <consortium name="WormBaseParasite"/>
        </authorList>
    </citation>
    <scope>IDENTIFICATION</scope>
</reference>
<sequence length="1142" mass="131725">MYYFKRTPSRITPDDTELRQIPFCSGFQTDDSIDIKNMEIFDIVMMPKSLRAFVSVDNEDKDQLFYPSVYSFSLKSLTRKNALYLTVDSIQDQFLKEVSMNFVENWSNPSNSCTKFHALGIGALPYESNDKRFYQLSTLLKHAYHFCIVDFILNDNTSVNDLKFLLKWLNKEVEVNKENLDRFCQPLLDGSEVSHTAIHFIKFSEYFYYRICQLIDALIERVQKLEQENVFLQHLKIASSVANGIYLYSTGIKFGLAHKILPQYPRCLDLNNDLKKIFNDQMLKNNKETLSIVRLIQECMESAPDSSIWENKSAEAWYPPQGYSTWLGIFLMINLSKTAKVTLFGYYLFDLIKKGLCQDDKLLDKCLGYFLSDNEKLLAIKRRIEKMYKSDELISKASTDNILNQVMNDMKNPQKEVPKSLNDFYNLPLMNQNQIDTAKVYFLKLKHGVHYWNKSVLEKRRYELILPVDPPSFDEPTEVKEIRKKVNQLQYCKPWLFKKNRLMSVVKEWIDESASLKDSTVSRKIDVRDISVSRKRTIDEVITAEEDAFPLATPIKQGRKSIFADTPAAKAFKEFESGIPSPSENDSTMSPVVNKDMDNNLMTDKQWERIKQITKTPPATPLVSRLQLSPEPSAVKQPTSILKSNKKQSRITPSTKRVKLQFDDNLSQIKSIPNRHEQKTPVPDAFTMDDSSIVSEIEHQDSEDDDSVNEADISYGPIKLNFDAIDDDDEIPKVATMDKEDNMSVEEENVEKILMSSFEMQDEDDAENVLMSSFEKQDEEDGDNILIKSFEQQDEEDDAIAQVEKEITRVEVDENEILKIVTVEKEVTKVVIVEEEYRQQHIVPIKRARKTPSRESSEEAPEVRKSPRLRKSSVNNEDHHITETQPVKSMESIAEVPEPRSPRRLRKTPSRETSVEAPEVQKSLRSRKSSVETEEHHLTKSQPVKSMESIAEVPEPSSPRRLRKTPSRETSVEAPEVRKSPRLRKSSVNSEEQHITETQPNSLSSYAEEWRQQHRRVAPVKRVRKTSRESSLEAPEVQKPIRSRKSSVETEEHHLTKSQPVKSMESIAEVPEPPSPRRLRKTPSRETSVEAPDLRKSPRLRKSSANNEDHHLSKSQPAKSMESIAEVSEPTTPRTRGRPKKH</sequence>
<protein>
    <submittedName>
        <fullName evidence="2">ELYS-like domain-containing protein</fullName>
    </submittedName>
</protein>
<name>A0AC34GY35_9BILA</name>